<reference evidence="3 4" key="1">
    <citation type="submission" date="2015-07" db="EMBL/GenBank/DDBJ databases">
        <title>Genome sequencing of Kibdelosporangium phytohabitans.</title>
        <authorList>
            <person name="Qin S."/>
            <person name="Xing K."/>
        </authorList>
    </citation>
    <scope>NUCLEOTIDE SEQUENCE [LARGE SCALE GENOMIC DNA]</scope>
    <source>
        <strain evidence="3 4">KLBMP1111</strain>
    </source>
</reference>
<dbReference type="OrthoDB" id="4144896at2"/>
<dbReference type="STRING" id="860235.AOZ06_03910"/>
<evidence type="ECO:0000259" key="2">
    <source>
        <dbReference type="Pfam" id="PF06114"/>
    </source>
</evidence>
<dbReference type="KEGG" id="kphy:AOZ06_03910"/>
<dbReference type="EMBL" id="CP012752">
    <property type="protein sequence ID" value="ALG06181.1"/>
    <property type="molecule type" value="Genomic_DNA"/>
</dbReference>
<keyword evidence="4" id="KW-1185">Reference proteome</keyword>
<dbReference type="Proteomes" id="UP000063699">
    <property type="component" value="Chromosome"/>
</dbReference>
<evidence type="ECO:0000313" key="4">
    <source>
        <dbReference type="Proteomes" id="UP000063699"/>
    </source>
</evidence>
<organism evidence="3 4">
    <name type="scientific">Kibdelosporangium phytohabitans</name>
    <dbReference type="NCBI Taxonomy" id="860235"/>
    <lineage>
        <taxon>Bacteria</taxon>
        <taxon>Bacillati</taxon>
        <taxon>Actinomycetota</taxon>
        <taxon>Actinomycetes</taxon>
        <taxon>Pseudonocardiales</taxon>
        <taxon>Pseudonocardiaceae</taxon>
        <taxon>Kibdelosporangium</taxon>
    </lineage>
</organism>
<dbReference type="RefSeq" id="WP_054288157.1">
    <property type="nucleotide sequence ID" value="NZ_CP012752.1"/>
</dbReference>
<evidence type="ECO:0000256" key="1">
    <source>
        <dbReference type="SAM" id="MobiDB-lite"/>
    </source>
</evidence>
<name>A0A0N9HNX3_9PSEU</name>
<feature type="region of interest" description="Disordered" evidence="1">
    <location>
        <begin position="1"/>
        <end position="33"/>
    </location>
</feature>
<feature type="domain" description="IrrE N-terminal-like" evidence="2">
    <location>
        <begin position="106"/>
        <end position="145"/>
    </location>
</feature>
<proteinExistence type="predicted"/>
<sequence length="211" mass="24194">MTEDGRSGRARRIFRKVTGRSGEPDNHPPEAPRAGEAIVDIEKVRAVVDDLVLPDPFDVRALCDLVAEQRGRAIKVLPYPERVVTEARRMREPLPYGMWLPGERADYIYYREDTSLAHQQHVILHELGHLCCRHYDNTFDDDSIESFHEAGRTVEGGLKRTVYSDDQERAAEMFAYLVEERLGPVRVDAGERDVDPAYAPVVDRYRTMLEQ</sequence>
<dbReference type="Gene3D" id="1.10.10.2910">
    <property type="match status" value="1"/>
</dbReference>
<protein>
    <recommendedName>
        <fullName evidence="2">IrrE N-terminal-like domain-containing protein</fullName>
    </recommendedName>
</protein>
<accession>A0A0N9HNX3</accession>
<gene>
    <name evidence="3" type="ORF">AOZ06_03910</name>
</gene>
<evidence type="ECO:0000313" key="3">
    <source>
        <dbReference type="EMBL" id="ALG06181.1"/>
    </source>
</evidence>
<dbReference type="Pfam" id="PF06114">
    <property type="entry name" value="Peptidase_M78"/>
    <property type="match status" value="1"/>
</dbReference>
<dbReference type="InterPro" id="IPR010359">
    <property type="entry name" value="IrrE_HExxH"/>
</dbReference>
<dbReference type="AlphaFoldDB" id="A0A0N9HNX3"/>
<feature type="compositionally biased region" description="Basic residues" evidence="1">
    <location>
        <begin position="8"/>
        <end position="18"/>
    </location>
</feature>